<protein>
    <recommendedName>
        <fullName evidence="3 11">Thymidylate kinase</fullName>
        <ecNumber evidence="2 11">2.7.4.9</ecNumber>
    </recommendedName>
    <alternativeName>
        <fullName evidence="11">dTMP kinase</fullName>
    </alternativeName>
</protein>
<gene>
    <name evidence="11" type="primary">tmk</name>
    <name evidence="13" type="ORF">DS031_20860</name>
</gene>
<dbReference type="GO" id="GO:0005524">
    <property type="term" value="F:ATP binding"/>
    <property type="evidence" value="ECO:0007669"/>
    <property type="project" value="UniProtKB-UniRule"/>
</dbReference>
<dbReference type="GO" id="GO:0006233">
    <property type="term" value="P:dTDP biosynthetic process"/>
    <property type="evidence" value="ECO:0007669"/>
    <property type="project" value="InterPro"/>
</dbReference>
<dbReference type="PANTHER" id="PTHR10344:SF4">
    <property type="entry name" value="UMP-CMP KINASE 2, MITOCHONDRIAL"/>
    <property type="match status" value="1"/>
</dbReference>
<dbReference type="HAMAP" id="MF_00165">
    <property type="entry name" value="Thymidylate_kinase"/>
    <property type="match status" value="1"/>
</dbReference>
<keyword evidence="14" id="KW-1185">Reference proteome</keyword>
<evidence type="ECO:0000259" key="12">
    <source>
        <dbReference type="Pfam" id="PF02223"/>
    </source>
</evidence>
<comment type="similarity">
    <text evidence="1 11">Belongs to the thymidylate kinase family.</text>
</comment>
<evidence type="ECO:0000256" key="5">
    <source>
        <dbReference type="ARBA" id="ARBA00022727"/>
    </source>
</evidence>
<keyword evidence="8 11" id="KW-0067">ATP-binding</keyword>
<keyword evidence="4 11" id="KW-0808">Transferase</keyword>
<comment type="function">
    <text evidence="10 11">Phosphorylation of dTMP to form dTDP in both de novo and salvage pathways of dTTP synthesis.</text>
</comment>
<comment type="catalytic activity">
    <reaction evidence="9 11">
        <text>dTMP + ATP = dTDP + ADP</text>
        <dbReference type="Rhea" id="RHEA:13517"/>
        <dbReference type="ChEBI" id="CHEBI:30616"/>
        <dbReference type="ChEBI" id="CHEBI:58369"/>
        <dbReference type="ChEBI" id="CHEBI:63528"/>
        <dbReference type="ChEBI" id="CHEBI:456216"/>
        <dbReference type="EC" id="2.7.4.9"/>
    </reaction>
</comment>
<dbReference type="EMBL" id="QOCW01000032">
    <property type="protein sequence ID" value="RBW67619.1"/>
    <property type="molecule type" value="Genomic_DNA"/>
</dbReference>
<organism evidence="13 14">
    <name type="scientific">Bacillus taeanensis</name>
    <dbReference type="NCBI Taxonomy" id="273032"/>
    <lineage>
        <taxon>Bacteria</taxon>
        <taxon>Bacillati</taxon>
        <taxon>Bacillota</taxon>
        <taxon>Bacilli</taxon>
        <taxon>Bacillales</taxon>
        <taxon>Bacillaceae</taxon>
        <taxon>Bacillus</taxon>
    </lineage>
</organism>
<dbReference type="NCBIfam" id="TIGR00041">
    <property type="entry name" value="DTMP_kinase"/>
    <property type="match status" value="1"/>
</dbReference>
<dbReference type="GO" id="GO:0006227">
    <property type="term" value="P:dUDP biosynthetic process"/>
    <property type="evidence" value="ECO:0007669"/>
    <property type="project" value="TreeGrafter"/>
</dbReference>
<dbReference type="GO" id="GO:0006235">
    <property type="term" value="P:dTTP biosynthetic process"/>
    <property type="evidence" value="ECO:0007669"/>
    <property type="project" value="UniProtKB-UniRule"/>
</dbReference>
<keyword evidence="7 11" id="KW-0418">Kinase</keyword>
<dbReference type="FunFam" id="3.40.50.300:FF:000225">
    <property type="entry name" value="Thymidylate kinase"/>
    <property type="match status" value="1"/>
</dbReference>
<dbReference type="EC" id="2.7.4.9" evidence="2 11"/>
<evidence type="ECO:0000256" key="10">
    <source>
        <dbReference type="ARBA" id="ARBA00057735"/>
    </source>
</evidence>
<dbReference type="CDD" id="cd01672">
    <property type="entry name" value="TMPK"/>
    <property type="match status" value="1"/>
</dbReference>
<evidence type="ECO:0000256" key="4">
    <source>
        <dbReference type="ARBA" id="ARBA00022679"/>
    </source>
</evidence>
<evidence type="ECO:0000256" key="6">
    <source>
        <dbReference type="ARBA" id="ARBA00022741"/>
    </source>
</evidence>
<evidence type="ECO:0000256" key="7">
    <source>
        <dbReference type="ARBA" id="ARBA00022777"/>
    </source>
</evidence>
<evidence type="ECO:0000313" key="14">
    <source>
        <dbReference type="Proteomes" id="UP000253314"/>
    </source>
</evidence>
<sequence>MNVQGLFITFEGPDGAGKSTQVQKLAHYLQGKEISYIHTREPGGTAISDKIRSLILDPEHSEMVNETEVLLYAASRAQHVREKIIPALEEGKVVLCDRFVDASIAYQGFGLGIGQDKISEINRFATGGLKPSRTYLIDLSPEEGRKRMMERYKAANKTEQFDRIEQKELAYHETVRNGFHQIYETEKDRIYIIDGRQSVEEIFQQIKDDFDSICSKQGLKMER</sequence>
<keyword evidence="5 11" id="KW-0545">Nucleotide biosynthesis</keyword>
<feature type="binding site" evidence="11">
    <location>
        <begin position="12"/>
        <end position="19"/>
    </location>
    <ligand>
        <name>ATP</name>
        <dbReference type="ChEBI" id="CHEBI:30616"/>
    </ligand>
</feature>
<evidence type="ECO:0000256" key="1">
    <source>
        <dbReference type="ARBA" id="ARBA00009776"/>
    </source>
</evidence>
<dbReference type="AlphaFoldDB" id="A0A366XS79"/>
<reference evidence="13 14" key="1">
    <citation type="submission" date="2018-07" db="EMBL/GenBank/DDBJ databases">
        <title>Lottiidibacillus patelloidae gen. nov., sp. nov., isolated from the intestinal tract of a marine limpet and the reclassification of B. taeanensis BH030017T, B. algicola KMM 3737T and B. hwajinpoensis SW-72T as genus Lottiidibacillus.</title>
        <authorList>
            <person name="Liu R."/>
            <person name="Huang Z."/>
        </authorList>
    </citation>
    <scope>NUCLEOTIDE SEQUENCE [LARGE SCALE GENOMIC DNA]</scope>
    <source>
        <strain evidence="13 14">BH030017</strain>
    </source>
</reference>
<dbReference type="Proteomes" id="UP000253314">
    <property type="component" value="Unassembled WGS sequence"/>
</dbReference>
<dbReference type="SUPFAM" id="SSF52540">
    <property type="entry name" value="P-loop containing nucleoside triphosphate hydrolases"/>
    <property type="match status" value="1"/>
</dbReference>
<name>A0A366XS79_9BACI</name>
<evidence type="ECO:0000313" key="13">
    <source>
        <dbReference type="EMBL" id="RBW67619.1"/>
    </source>
</evidence>
<dbReference type="GO" id="GO:0004798">
    <property type="term" value="F:dTMP kinase activity"/>
    <property type="evidence" value="ECO:0007669"/>
    <property type="project" value="UniProtKB-UniRule"/>
</dbReference>
<dbReference type="InterPro" id="IPR018094">
    <property type="entry name" value="Thymidylate_kinase"/>
</dbReference>
<evidence type="ECO:0000256" key="3">
    <source>
        <dbReference type="ARBA" id="ARBA00017144"/>
    </source>
</evidence>
<dbReference type="OrthoDB" id="9774907at2"/>
<dbReference type="GO" id="GO:0005829">
    <property type="term" value="C:cytosol"/>
    <property type="evidence" value="ECO:0007669"/>
    <property type="project" value="TreeGrafter"/>
</dbReference>
<evidence type="ECO:0000256" key="9">
    <source>
        <dbReference type="ARBA" id="ARBA00048743"/>
    </source>
</evidence>
<evidence type="ECO:0000256" key="11">
    <source>
        <dbReference type="HAMAP-Rule" id="MF_00165"/>
    </source>
</evidence>
<keyword evidence="6 11" id="KW-0547">Nucleotide-binding</keyword>
<comment type="caution">
    <text evidence="13">The sequence shown here is derived from an EMBL/GenBank/DDBJ whole genome shotgun (WGS) entry which is preliminary data.</text>
</comment>
<feature type="domain" description="Thymidylate kinase-like" evidence="12">
    <location>
        <begin position="10"/>
        <end position="206"/>
    </location>
</feature>
<dbReference type="Pfam" id="PF02223">
    <property type="entry name" value="Thymidylate_kin"/>
    <property type="match status" value="1"/>
</dbReference>
<accession>A0A366XS79</accession>
<dbReference type="PANTHER" id="PTHR10344">
    <property type="entry name" value="THYMIDYLATE KINASE"/>
    <property type="match status" value="1"/>
</dbReference>
<evidence type="ECO:0000256" key="8">
    <source>
        <dbReference type="ARBA" id="ARBA00022840"/>
    </source>
</evidence>
<dbReference type="Gene3D" id="3.40.50.300">
    <property type="entry name" value="P-loop containing nucleotide triphosphate hydrolases"/>
    <property type="match status" value="1"/>
</dbReference>
<evidence type="ECO:0000256" key="2">
    <source>
        <dbReference type="ARBA" id="ARBA00012980"/>
    </source>
</evidence>
<dbReference type="InterPro" id="IPR039430">
    <property type="entry name" value="Thymidylate_kin-like_dom"/>
</dbReference>
<proteinExistence type="inferred from homology"/>
<dbReference type="InterPro" id="IPR027417">
    <property type="entry name" value="P-loop_NTPase"/>
</dbReference>